<dbReference type="GO" id="GO:0051539">
    <property type="term" value="F:4 iron, 4 sulfur cluster binding"/>
    <property type="evidence" value="ECO:0007669"/>
    <property type="project" value="TreeGrafter"/>
</dbReference>
<evidence type="ECO:0000259" key="1">
    <source>
        <dbReference type="Pfam" id="PF01521"/>
    </source>
</evidence>
<feature type="domain" description="Core" evidence="1">
    <location>
        <begin position="69"/>
        <end position="169"/>
    </location>
</feature>
<dbReference type="PROSITE" id="PS01152">
    <property type="entry name" value="HESB"/>
    <property type="match status" value="1"/>
</dbReference>
<dbReference type="AlphaFoldDB" id="A0A1C4Y4G5"/>
<dbReference type="Gene3D" id="2.60.300.12">
    <property type="entry name" value="HesB-like domain"/>
    <property type="match status" value="1"/>
</dbReference>
<dbReference type="STRING" id="47853.TK50_23380"/>
<accession>A0A1C4Y4G5</accession>
<dbReference type="EMBL" id="FMCT01000005">
    <property type="protein sequence ID" value="SCF15617.1"/>
    <property type="molecule type" value="Genomic_DNA"/>
</dbReference>
<dbReference type="PANTHER" id="PTHR43011:SF1">
    <property type="entry name" value="IRON-SULFUR CLUSTER ASSEMBLY 2 HOMOLOG, MITOCHONDRIAL"/>
    <property type="match status" value="1"/>
</dbReference>
<organism evidence="2 3">
    <name type="scientific">Micromonospora carbonacea</name>
    <dbReference type="NCBI Taxonomy" id="47853"/>
    <lineage>
        <taxon>Bacteria</taxon>
        <taxon>Bacillati</taxon>
        <taxon>Actinomycetota</taxon>
        <taxon>Actinomycetes</taxon>
        <taxon>Micromonosporales</taxon>
        <taxon>Micromonosporaceae</taxon>
        <taxon>Micromonospora</taxon>
    </lineage>
</organism>
<dbReference type="InterPro" id="IPR000361">
    <property type="entry name" value="ATAP_core_dom"/>
</dbReference>
<dbReference type="NCBIfam" id="NF010147">
    <property type="entry name" value="PRK13623.1"/>
    <property type="match status" value="1"/>
</dbReference>
<dbReference type="InterPro" id="IPR017870">
    <property type="entry name" value="FeS_cluster_insertion_CS"/>
</dbReference>
<name>A0A1C4Y4G5_9ACTN</name>
<evidence type="ECO:0000313" key="2">
    <source>
        <dbReference type="EMBL" id="SCF15617.1"/>
    </source>
</evidence>
<dbReference type="Proteomes" id="UP000183585">
    <property type="component" value="Unassembled WGS sequence"/>
</dbReference>
<dbReference type="SUPFAM" id="SSF89360">
    <property type="entry name" value="HesB-like domain"/>
    <property type="match status" value="1"/>
</dbReference>
<keyword evidence="3" id="KW-1185">Reference proteome</keyword>
<reference evidence="3" key="1">
    <citation type="submission" date="2016-06" db="EMBL/GenBank/DDBJ databases">
        <authorList>
            <person name="Varghese N."/>
            <person name="Submissions Spin"/>
        </authorList>
    </citation>
    <scope>NUCLEOTIDE SEQUENCE [LARGE SCALE GENOMIC DNA]</scope>
    <source>
        <strain evidence="3">DSM 43168</strain>
    </source>
</reference>
<sequence length="172" mass="18454">MEPLSGPRHVDRVVPAGAAYHRICEHIGNHWATDDVGQCVQTQTAQGDFHVTTPAQTESTEAKAPTSVVLTDVAAQKVKALIEQEGRDDLRLRVAVQPGGCSGLRYQLFFDERSLDGDVVTDYDGVEVVVDRMSAPYLAGATIDFADRIDAQGFTIDNPNAGNSCACGDSFS</sequence>
<dbReference type="InterPro" id="IPR035903">
    <property type="entry name" value="HesB-like_dom_sf"/>
</dbReference>
<dbReference type="InterPro" id="IPR016092">
    <property type="entry name" value="ATAP"/>
</dbReference>
<gene>
    <name evidence="2" type="ORF">GA0070563_105356</name>
</gene>
<evidence type="ECO:0000313" key="3">
    <source>
        <dbReference type="Proteomes" id="UP000183585"/>
    </source>
</evidence>
<protein>
    <submittedName>
        <fullName evidence="2">Iron-sulfur cluster assembly accessory protein</fullName>
    </submittedName>
</protein>
<dbReference type="GO" id="GO:0051537">
    <property type="term" value="F:2 iron, 2 sulfur cluster binding"/>
    <property type="evidence" value="ECO:0007669"/>
    <property type="project" value="TreeGrafter"/>
</dbReference>
<dbReference type="NCBIfam" id="TIGR00049">
    <property type="entry name" value="iron-sulfur cluster assembly accessory protein"/>
    <property type="match status" value="1"/>
</dbReference>
<proteinExistence type="predicted"/>
<dbReference type="GO" id="GO:0005506">
    <property type="term" value="F:iron ion binding"/>
    <property type="evidence" value="ECO:0007669"/>
    <property type="project" value="TreeGrafter"/>
</dbReference>
<dbReference type="PANTHER" id="PTHR43011">
    <property type="entry name" value="IRON-SULFUR CLUSTER ASSEMBLY 2 HOMOLOG, MITOCHONDRIAL"/>
    <property type="match status" value="1"/>
</dbReference>
<dbReference type="Pfam" id="PF01521">
    <property type="entry name" value="Fe-S_biosyn"/>
    <property type="match status" value="1"/>
</dbReference>
<dbReference type="GO" id="GO:0016226">
    <property type="term" value="P:iron-sulfur cluster assembly"/>
    <property type="evidence" value="ECO:0007669"/>
    <property type="project" value="InterPro"/>
</dbReference>